<dbReference type="AlphaFoldDB" id="A0A0D6ET37"/>
<dbReference type="PANTHER" id="PTHR32004">
    <property type="entry name" value="TRNA LIGASE"/>
    <property type="match status" value="1"/>
</dbReference>
<evidence type="ECO:0000313" key="5">
    <source>
        <dbReference type="EMBL" id="CEQ43129.1"/>
    </source>
</evidence>
<dbReference type="GO" id="GO:0005524">
    <property type="term" value="F:ATP binding"/>
    <property type="evidence" value="ECO:0007669"/>
    <property type="project" value="InterPro"/>
</dbReference>
<dbReference type="Proteomes" id="UP000243876">
    <property type="component" value="Unassembled WGS sequence"/>
</dbReference>
<dbReference type="Pfam" id="PF08302">
    <property type="entry name" value="tRNA_lig_CPD"/>
    <property type="match status" value="1"/>
</dbReference>
<dbReference type="GO" id="GO:0006388">
    <property type="term" value="P:tRNA splicing, via endonucleolytic cleavage and ligation"/>
    <property type="evidence" value="ECO:0007669"/>
    <property type="project" value="InterPro"/>
</dbReference>
<proteinExistence type="predicted"/>
<dbReference type="InterPro" id="IPR019039">
    <property type="entry name" value="T4-Rnl1-like_N"/>
</dbReference>
<evidence type="ECO:0000256" key="1">
    <source>
        <dbReference type="SAM" id="MobiDB-lite"/>
    </source>
</evidence>
<dbReference type="InterPro" id="IPR015966">
    <property type="entry name" value="tRNA_lig_kin_fungi"/>
</dbReference>
<organism evidence="5 6">
    <name type="scientific">Sporidiobolus salmonicolor</name>
    <name type="common">Yeast-like fungus</name>
    <name type="synonym">Sporobolomyces salmonicolor</name>
    <dbReference type="NCBI Taxonomy" id="5005"/>
    <lineage>
        <taxon>Eukaryota</taxon>
        <taxon>Fungi</taxon>
        <taxon>Dikarya</taxon>
        <taxon>Basidiomycota</taxon>
        <taxon>Pucciniomycotina</taxon>
        <taxon>Microbotryomycetes</taxon>
        <taxon>Sporidiobolales</taxon>
        <taxon>Sporidiobolaceae</taxon>
        <taxon>Sporobolomyces</taxon>
    </lineage>
</organism>
<gene>
    <name evidence="5" type="primary">SPOSA6832_05026</name>
</gene>
<feature type="region of interest" description="Disordered" evidence="1">
    <location>
        <begin position="25"/>
        <end position="92"/>
    </location>
</feature>
<evidence type="ECO:0000259" key="3">
    <source>
        <dbReference type="Pfam" id="PF08303"/>
    </source>
</evidence>
<dbReference type="InterPro" id="IPR015965">
    <property type="entry name" value="tRNA_lig_PDEase"/>
</dbReference>
<dbReference type="PANTHER" id="PTHR32004:SF1">
    <property type="entry name" value="TRNA LIGASE"/>
    <property type="match status" value="1"/>
</dbReference>
<name>A0A0D6ET37_SPOSA</name>
<dbReference type="Pfam" id="PF09511">
    <property type="entry name" value="RNA_lig_T4_1"/>
    <property type="match status" value="1"/>
</dbReference>
<keyword evidence="6" id="KW-1185">Reference proteome</keyword>
<accession>A0A0D6ET37</accession>
<dbReference type="OrthoDB" id="276239at2759"/>
<feature type="compositionally biased region" description="Low complexity" evidence="1">
    <location>
        <begin position="73"/>
        <end position="82"/>
    </location>
</feature>
<feature type="compositionally biased region" description="Basic and acidic residues" evidence="1">
    <location>
        <begin position="26"/>
        <end position="35"/>
    </location>
</feature>
<dbReference type="EMBL" id="CENE01000051">
    <property type="protein sequence ID" value="CEQ43129.1"/>
    <property type="molecule type" value="Genomic_DNA"/>
</dbReference>
<feature type="domain" description="tRNA ligase phosphodiesterase" evidence="2">
    <location>
        <begin position="715"/>
        <end position="939"/>
    </location>
</feature>
<protein>
    <submittedName>
        <fullName evidence="5">SPOSA6832_05026-mRNA-1:cds</fullName>
    </submittedName>
</protein>
<dbReference type="Pfam" id="PF08303">
    <property type="entry name" value="tRNA_lig_kinase"/>
    <property type="match status" value="1"/>
</dbReference>
<evidence type="ECO:0000259" key="4">
    <source>
        <dbReference type="Pfam" id="PF09511"/>
    </source>
</evidence>
<feature type="compositionally biased region" description="Polar residues" evidence="1">
    <location>
        <begin position="46"/>
        <end position="69"/>
    </location>
</feature>
<evidence type="ECO:0000313" key="6">
    <source>
        <dbReference type="Proteomes" id="UP000243876"/>
    </source>
</evidence>
<evidence type="ECO:0000259" key="2">
    <source>
        <dbReference type="Pfam" id="PF08302"/>
    </source>
</evidence>
<sequence>MVATPRSASKAPSPTTRLVQQLQAFGKDDVPQHDPDLDEEDEELTVNRTKASTASSALQKDVPLTQQLDKLSLKASAPANPAKKPPKSLRNLLRSTEHTVTLEGEDGTHKKHVLTSWKMADYAYKREPCPFPTRARGLFTEKVKDGEDEEYRIVARGYDKFFNVDEVSWTKWDKMHEYSTGPYELTTKSNGCIILIAALTPQHIVVTSKHSIGRNANLATEGGVSHSERGEYWLEKHVEKVGKRKEDLAKELYERNLTAVAELCDDSFEEHVLAYPSHLTGLHLHGLNVNAPVLNTLPSAEVASFAKSWGMIPTPYTVFPSIPAVKTYCANVEAAGGVEGPDGKLNPVEGFVVRGHRKGGAPGEAFFWKVKYDEPYLMYREWRELTRKLLAAYPDLDGVKPNRLRNEESRLYLWWVAREIKREHAKFEPWKHGKGIIATREEFLRWTKTPEAKKARKDLGQQEKVDEEERKNMKFDKTLIVPVAVQGCGKFRQAGLLRPAELKLTSTLPDFAGKTALGLELSHLFGWGHIQSDDFLVKKPAPHFLKAVKDLLNHGDVVFADKSVVACLLTPVSALLTQSARRNNHQIKHRSDLVSLADSLSSSSRVRLVALVWPIDSPTLPRDKFHALCASRIVRRGQNHQSLRAGEGHEQVIWQFLGQHEAFDPAVNTGDGRFDVVIEMKPEWEREEALEHALEELGKIDGLIPQEMLPVGKAKVQEALEFARTWVPKIKKEVVPEEQQKKRKKATEVRYYGIAAAFDVHKFVEDHLPAREKEDPDSLWSALVKASRVEHQPHVTLVHNNELKSDDEALRQAKQALWDKYASLVEAATAVSGGGATKDDAPAKKLDVELVLGPRLVWDGRAMSVEVSSLITKVEGEGEGQAPPLIELVDGRSAHITVGTKSSDIRPVEGKFLMEAAHRGEKATKEGGEIHEVRITEVRVPGKLAGLS</sequence>
<reference evidence="6" key="1">
    <citation type="submission" date="2015-02" db="EMBL/GenBank/DDBJ databases">
        <authorList>
            <person name="Gon?alves P."/>
        </authorList>
    </citation>
    <scope>NUCLEOTIDE SEQUENCE [LARGE SCALE GENOMIC DNA]</scope>
</reference>
<feature type="domain" description="T4 RNA ligase 1-like N-terminal" evidence="4">
    <location>
        <begin position="135"/>
        <end position="377"/>
    </location>
</feature>
<dbReference type="GO" id="GO:0003972">
    <property type="term" value="F:RNA ligase (ATP) activity"/>
    <property type="evidence" value="ECO:0007669"/>
    <property type="project" value="InterPro"/>
</dbReference>
<feature type="domain" description="tRNA ligase kinase" evidence="3">
    <location>
        <begin position="581"/>
        <end position="682"/>
    </location>
</feature>
<dbReference type="GO" id="GO:0005634">
    <property type="term" value="C:nucleus"/>
    <property type="evidence" value="ECO:0007669"/>
    <property type="project" value="TreeGrafter"/>
</dbReference>